<dbReference type="Proteomes" id="UP000256924">
    <property type="component" value="Unassembled WGS sequence"/>
</dbReference>
<keyword evidence="1" id="KW-1133">Transmembrane helix</keyword>
<name>A0A3D9BEI7_9FLAO</name>
<feature type="transmembrane region" description="Helical" evidence="1">
    <location>
        <begin position="92"/>
        <end position="110"/>
    </location>
</feature>
<feature type="transmembrane region" description="Helical" evidence="1">
    <location>
        <begin position="122"/>
        <end position="140"/>
    </location>
</feature>
<organism evidence="2 3">
    <name type="scientific">Candidatus Chryseobacterium massiliense</name>
    <dbReference type="NCBI Taxonomy" id="204089"/>
    <lineage>
        <taxon>Bacteria</taxon>
        <taxon>Pseudomonadati</taxon>
        <taxon>Bacteroidota</taxon>
        <taxon>Flavobacteriia</taxon>
        <taxon>Flavobacteriales</taxon>
        <taxon>Weeksellaceae</taxon>
        <taxon>Chryseobacterium group</taxon>
        <taxon>Chryseobacterium</taxon>
    </lineage>
</organism>
<proteinExistence type="predicted"/>
<reference evidence="2 3" key="1">
    <citation type="journal article" date="2004" name="Emerg. Infect. Dis.">
        <title>Amoebae-resisting bacteria isolated from human nasal swabs by amoebal coculture.</title>
        <authorList>
            <person name="Greub G."/>
            <person name="La Scola B."/>
            <person name="Raoult D."/>
        </authorList>
    </citation>
    <scope>NUCLEOTIDE SEQUENCE [LARGE SCALE GENOMIC DNA]</scope>
    <source>
        <strain evidence="2 3">CCUG 51329</strain>
    </source>
</reference>
<evidence type="ECO:0008006" key="4">
    <source>
        <dbReference type="Google" id="ProtNLM"/>
    </source>
</evidence>
<sequence length="142" mass="16222">MKLIDRISNINLSLPNDRKLKIIAASALCSFLCIIIIQRVIRPRHWHLTGFETFLQGTLPNFFASTGICSITFIYYNSFLKNGKNASLSKKIVFTSLFTFTGLTVWEIIQYFMCCPIDYDDIIMTALGCLTMSIIISIMYKL</sequence>
<evidence type="ECO:0000313" key="3">
    <source>
        <dbReference type="Proteomes" id="UP000256924"/>
    </source>
</evidence>
<dbReference type="EMBL" id="QNVU01000006">
    <property type="protein sequence ID" value="REC51836.1"/>
    <property type="molecule type" value="Genomic_DNA"/>
</dbReference>
<keyword evidence="3" id="KW-1185">Reference proteome</keyword>
<protein>
    <recommendedName>
        <fullName evidence="4">VanZ-like domain-containing protein</fullName>
    </recommendedName>
</protein>
<keyword evidence="1" id="KW-0472">Membrane</keyword>
<feature type="transmembrane region" description="Helical" evidence="1">
    <location>
        <begin position="20"/>
        <end position="41"/>
    </location>
</feature>
<evidence type="ECO:0000256" key="1">
    <source>
        <dbReference type="SAM" id="Phobius"/>
    </source>
</evidence>
<gene>
    <name evidence="2" type="ORF">DRF68_04515</name>
</gene>
<feature type="transmembrane region" description="Helical" evidence="1">
    <location>
        <begin position="61"/>
        <end position="80"/>
    </location>
</feature>
<accession>A0A3D9BEI7</accession>
<comment type="caution">
    <text evidence="2">The sequence shown here is derived from an EMBL/GenBank/DDBJ whole genome shotgun (WGS) entry which is preliminary data.</text>
</comment>
<evidence type="ECO:0000313" key="2">
    <source>
        <dbReference type="EMBL" id="REC51836.1"/>
    </source>
</evidence>
<keyword evidence="1" id="KW-0812">Transmembrane</keyword>
<dbReference type="AlphaFoldDB" id="A0A3D9BEI7"/>